<sequence length="19" mass="2408">MLTCWLRETIQWIGMMTMY</sequence>
<evidence type="ECO:0000313" key="1">
    <source>
        <dbReference type="EMBL" id="JAE32603.1"/>
    </source>
</evidence>
<dbReference type="EMBL" id="GBRH01165293">
    <property type="protein sequence ID" value="JAE32603.1"/>
    <property type="molecule type" value="Transcribed_RNA"/>
</dbReference>
<accession>A0A0A9HIB7</accession>
<name>A0A0A9HIB7_ARUDO</name>
<reference evidence="1" key="1">
    <citation type="submission" date="2014-09" db="EMBL/GenBank/DDBJ databases">
        <authorList>
            <person name="Magalhaes I.L.F."/>
            <person name="Oliveira U."/>
            <person name="Santos F.R."/>
            <person name="Vidigal T.H.D.A."/>
            <person name="Brescovit A.D."/>
            <person name="Santos A.J."/>
        </authorList>
    </citation>
    <scope>NUCLEOTIDE SEQUENCE</scope>
    <source>
        <tissue evidence="1">Shoot tissue taken approximately 20 cm above the soil surface</tissue>
    </source>
</reference>
<organism evidence="1">
    <name type="scientific">Arundo donax</name>
    <name type="common">Giant reed</name>
    <name type="synonym">Donax arundinaceus</name>
    <dbReference type="NCBI Taxonomy" id="35708"/>
    <lineage>
        <taxon>Eukaryota</taxon>
        <taxon>Viridiplantae</taxon>
        <taxon>Streptophyta</taxon>
        <taxon>Embryophyta</taxon>
        <taxon>Tracheophyta</taxon>
        <taxon>Spermatophyta</taxon>
        <taxon>Magnoliopsida</taxon>
        <taxon>Liliopsida</taxon>
        <taxon>Poales</taxon>
        <taxon>Poaceae</taxon>
        <taxon>PACMAD clade</taxon>
        <taxon>Arundinoideae</taxon>
        <taxon>Arundineae</taxon>
        <taxon>Arundo</taxon>
    </lineage>
</organism>
<protein>
    <submittedName>
        <fullName evidence="1">Uncharacterized protein</fullName>
    </submittedName>
</protein>
<proteinExistence type="predicted"/>
<reference evidence="1" key="2">
    <citation type="journal article" date="2015" name="Data Brief">
        <title>Shoot transcriptome of the giant reed, Arundo donax.</title>
        <authorList>
            <person name="Barrero R.A."/>
            <person name="Guerrero F.D."/>
            <person name="Moolhuijzen P."/>
            <person name="Goolsby J.A."/>
            <person name="Tidwell J."/>
            <person name="Bellgard S.E."/>
            <person name="Bellgard M.I."/>
        </authorList>
    </citation>
    <scope>NUCLEOTIDE SEQUENCE</scope>
    <source>
        <tissue evidence="1">Shoot tissue taken approximately 20 cm above the soil surface</tissue>
    </source>
</reference>
<dbReference type="AlphaFoldDB" id="A0A0A9HIB7"/>